<feature type="region of interest" description="Disordered" evidence="1">
    <location>
        <begin position="114"/>
        <end position="136"/>
    </location>
</feature>
<comment type="caution">
    <text evidence="2">The sequence shown here is derived from an EMBL/GenBank/DDBJ whole genome shotgun (WGS) entry which is preliminary data.</text>
</comment>
<keyword evidence="3" id="KW-1185">Reference proteome</keyword>
<dbReference type="EMBL" id="JBBNAF010000006">
    <property type="protein sequence ID" value="KAK9134807.1"/>
    <property type="molecule type" value="Genomic_DNA"/>
</dbReference>
<reference evidence="2 3" key="1">
    <citation type="submission" date="2024-01" db="EMBL/GenBank/DDBJ databases">
        <title>Genome assemblies of Stephania.</title>
        <authorList>
            <person name="Yang L."/>
        </authorList>
    </citation>
    <scope>NUCLEOTIDE SEQUENCE [LARGE SCALE GENOMIC DNA]</scope>
    <source>
        <strain evidence="2">YNDBR</strain>
        <tissue evidence="2">Leaf</tissue>
    </source>
</reference>
<dbReference type="AlphaFoldDB" id="A0AAP0JL22"/>
<accession>A0AAP0JL22</accession>
<protein>
    <submittedName>
        <fullName evidence="2">Uncharacterized protein</fullName>
    </submittedName>
</protein>
<evidence type="ECO:0000313" key="3">
    <source>
        <dbReference type="Proteomes" id="UP001420932"/>
    </source>
</evidence>
<dbReference type="Proteomes" id="UP001420932">
    <property type="component" value="Unassembled WGS sequence"/>
</dbReference>
<sequence>MPQRVMAGEAWMENGAIRVNEYSSKQSYTVLIDSRAIQWVVEIIKGVVNGVEELSSPKFWHEGLVTSSLQIVHKNRGVVLKILKLSSSGRQVVLIPEGVNRQSWGKLLKALPDKHEGPSHRGLRADSQAGTLATGA</sequence>
<evidence type="ECO:0000313" key="2">
    <source>
        <dbReference type="EMBL" id="KAK9134807.1"/>
    </source>
</evidence>
<proteinExistence type="predicted"/>
<evidence type="ECO:0000256" key="1">
    <source>
        <dbReference type="SAM" id="MobiDB-lite"/>
    </source>
</evidence>
<gene>
    <name evidence="2" type="ORF">Syun_014137</name>
</gene>
<name>A0AAP0JL22_9MAGN</name>
<organism evidence="2 3">
    <name type="scientific">Stephania yunnanensis</name>
    <dbReference type="NCBI Taxonomy" id="152371"/>
    <lineage>
        <taxon>Eukaryota</taxon>
        <taxon>Viridiplantae</taxon>
        <taxon>Streptophyta</taxon>
        <taxon>Embryophyta</taxon>
        <taxon>Tracheophyta</taxon>
        <taxon>Spermatophyta</taxon>
        <taxon>Magnoliopsida</taxon>
        <taxon>Ranunculales</taxon>
        <taxon>Menispermaceae</taxon>
        <taxon>Menispermoideae</taxon>
        <taxon>Cissampelideae</taxon>
        <taxon>Stephania</taxon>
    </lineage>
</organism>